<keyword evidence="3 6" id="KW-0812">Transmembrane</keyword>
<sequence length="227" mass="24191">MNPVDQLRSSPRTTGFSTSVLSTNKVIRNTYLLLSVTLLFSAITAGIAMALNLPHPGLIITMVGYFGLLFLTNKFRNQGLGIACVFGLTGFMGYTIGPLLNMYLGLPNGGQTVMMAFGATAAIFVALSAYALTSRKNFSYMGGFLTAGILVAFLASLGAYFFQIQALSLAVSAAFVLLMSGLILYETSEIIHGGETNYVMATVTLFVAIFNLFISLLQLLGVVNSND</sequence>
<dbReference type="CDD" id="cd10433">
    <property type="entry name" value="YccA_like"/>
    <property type="match status" value="1"/>
</dbReference>
<feature type="transmembrane region" description="Helical" evidence="6">
    <location>
        <begin position="57"/>
        <end position="73"/>
    </location>
</feature>
<comment type="caution">
    <text evidence="7">The sequence shown here is derived from an EMBL/GenBank/DDBJ whole genome shotgun (WGS) entry which is preliminary data.</text>
</comment>
<comment type="subcellular location">
    <subcellularLocation>
        <location evidence="1">Cell membrane</location>
        <topology evidence="1">Multi-pass membrane protein</topology>
    </subcellularLocation>
</comment>
<evidence type="ECO:0000313" key="7">
    <source>
        <dbReference type="EMBL" id="MFC7297298.1"/>
    </source>
</evidence>
<dbReference type="PANTHER" id="PTHR23291:SF115">
    <property type="entry name" value="MODULATOR OF FTSH PROTEASE YCCA"/>
    <property type="match status" value="1"/>
</dbReference>
<dbReference type="InterPro" id="IPR006214">
    <property type="entry name" value="Bax_inhibitor_1-related"/>
</dbReference>
<organism evidence="7 8">
    <name type="scientific">Herminiimonas aquatilis</name>
    <dbReference type="NCBI Taxonomy" id="345342"/>
    <lineage>
        <taxon>Bacteria</taxon>
        <taxon>Pseudomonadati</taxon>
        <taxon>Pseudomonadota</taxon>
        <taxon>Betaproteobacteria</taxon>
        <taxon>Burkholderiales</taxon>
        <taxon>Oxalobacteraceae</taxon>
        <taxon>Herminiimonas</taxon>
    </lineage>
</organism>
<keyword evidence="5 6" id="KW-0472">Membrane</keyword>
<protein>
    <submittedName>
        <fullName evidence="7">Bax inhibitor-1/YccA family protein</fullName>
    </submittedName>
</protein>
<dbReference type="Proteomes" id="UP001596379">
    <property type="component" value="Unassembled WGS sequence"/>
</dbReference>
<proteinExistence type="inferred from homology"/>
<feature type="transmembrane region" description="Helical" evidence="6">
    <location>
        <begin position="197"/>
        <end position="220"/>
    </location>
</feature>
<accession>A0ABW2J2B2</accession>
<dbReference type="Pfam" id="PF01027">
    <property type="entry name" value="Bax1-I"/>
    <property type="match status" value="1"/>
</dbReference>
<keyword evidence="2" id="KW-1003">Cell membrane</keyword>
<gene>
    <name evidence="7" type="ORF">ACFQO0_02485</name>
</gene>
<evidence type="ECO:0000256" key="1">
    <source>
        <dbReference type="ARBA" id="ARBA00004651"/>
    </source>
</evidence>
<feature type="transmembrane region" description="Helical" evidence="6">
    <location>
        <begin position="167"/>
        <end position="185"/>
    </location>
</feature>
<evidence type="ECO:0000256" key="5">
    <source>
        <dbReference type="ARBA" id="ARBA00023136"/>
    </source>
</evidence>
<keyword evidence="4 6" id="KW-1133">Transmembrane helix</keyword>
<comment type="similarity">
    <text evidence="6">Belongs to the BI1 family.</text>
</comment>
<feature type="transmembrane region" description="Helical" evidence="6">
    <location>
        <begin position="80"/>
        <end position="100"/>
    </location>
</feature>
<reference evidence="8" key="1">
    <citation type="journal article" date="2019" name="Int. J. Syst. Evol. Microbiol.">
        <title>The Global Catalogue of Microorganisms (GCM) 10K type strain sequencing project: providing services to taxonomists for standard genome sequencing and annotation.</title>
        <authorList>
            <consortium name="The Broad Institute Genomics Platform"/>
            <consortium name="The Broad Institute Genome Sequencing Center for Infectious Disease"/>
            <person name="Wu L."/>
            <person name="Ma J."/>
        </authorList>
    </citation>
    <scope>NUCLEOTIDE SEQUENCE [LARGE SCALE GENOMIC DNA]</scope>
    <source>
        <strain evidence="8">CCUG 36956</strain>
    </source>
</reference>
<keyword evidence="8" id="KW-1185">Reference proteome</keyword>
<evidence type="ECO:0000256" key="4">
    <source>
        <dbReference type="ARBA" id="ARBA00022989"/>
    </source>
</evidence>
<name>A0ABW2J2B2_9BURK</name>
<dbReference type="PANTHER" id="PTHR23291">
    <property type="entry name" value="BAX INHIBITOR-RELATED"/>
    <property type="match status" value="1"/>
</dbReference>
<evidence type="ECO:0000256" key="6">
    <source>
        <dbReference type="RuleBase" id="RU004379"/>
    </source>
</evidence>
<feature type="transmembrane region" description="Helical" evidence="6">
    <location>
        <begin position="31"/>
        <end position="51"/>
    </location>
</feature>
<dbReference type="EMBL" id="JBHTCC010000001">
    <property type="protein sequence ID" value="MFC7297298.1"/>
    <property type="molecule type" value="Genomic_DNA"/>
</dbReference>
<dbReference type="RefSeq" id="WP_382232461.1">
    <property type="nucleotide sequence ID" value="NZ_JBHTCC010000001.1"/>
</dbReference>
<evidence type="ECO:0000256" key="3">
    <source>
        <dbReference type="ARBA" id="ARBA00022692"/>
    </source>
</evidence>
<evidence type="ECO:0000256" key="2">
    <source>
        <dbReference type="ARBA" id="ARBA00022475"/>
    </source>
</evidence>
<feature type="transmembrane region" description="Helical" evidence="6">
    <location>
        <begin position="112"/>
        <end position="133"/>
    </location>
</feature>
<feature type="transmembrane region" description="Helical" evidence="6">
    <location>
        <begin position="140"/>
        <end position="161"/>
    </location>
</feature>
<evidence type="ECO:0000313" key="8">
    <source>
        <dbReference type="Proteomes" id="UP001596379"/>
    </source>
</evidence>